<feature type="non-terminal residue" evidence="6">
    <location>
        <position position="1"/>
    </location>
</feature>
<sequence>LLQFLNKEIEVLEISRKIQSQAQSEIERMQREYFLREQLKAIRRELGEEDEQRAEVEQFRERIAAAQMPEEALREAQRELERMSRLPTASAEYGVIRTYLDWMANLPWQQLSGSAIDIERAR</sequence>
<evidence type="ECO:0000256" key="4">
    <source>
        <dbReference type="ARBA" id="ARBA00022825"/>
    </source>
</evidence>
<dbReference type="InterPro" id="IPR027065">
    <property type="entry name" value="Lon_Prtase"/>
</dbReference>
<dbReference type="Proteomes" id="UP000229681">
    <property type="component" value="Unassembled WGS sequence"/>
</dbReference>
<dbReference type="GO" id="GO:0005524">
    <property type="term" value="F:ATP binding"/>
    <property type="evidence" value="ECO:0007669"/>
    <property type="project" value="UniProtKB-KW"/>
</dbReference>
<keyword evidence="5" id="KW-0067">ATP-binding</keyword>
<keyword evidence="3" id="KW-0378">Hydrolase</keyword>
<keyword evidence="4" id="KW-0720">Serine protease</keyword>
<evidence type="ECO:0000256" key="5">
    <source>
        <dbReference type="ARBA" id="ARBA00022840"/>
    </source>
</evidence>
<protein>
    <submittedName>
        <fullName evidence="6">Endopeptidase La</fullName>
    </submittedName>
</protein>
<dbReference type="AlphaFoldDB" id="A0A2M8P8B4"/>
<accession>A0A2M8P8B4</accession>
<dbReference type="Gene3D" id="1.20.58.1480">
    <property type="match status" value="1"/>
</dbReference>
<dbReference type="EMBL" id="PGTM01000763">
    <property type="protein sequence ID" value="PJF33779.1"/>
    <property type="molecule type" value="Genomic_DNA"/>
</dbReference>
<dbReference type="GO" id="GO:0004252">
    <property type="term" value="F:serine-type endopeptidase activity"/>
    <property type="evidence" value="ECO:0007669"/>
    <property type="project" value="InterPro"/>
</dbReference>
<reference evidence="6 7" key="1">
    <citation type="submission" date="2017-11" db="EMBL/GenBank/DDBJ databases">
        <title>Evolution of Phototrophy in the Chloroflexi Phylum Driven by Horizontal Gene Transfer.</title>
        <authorList>
            <person name="Ward L.M."/>
            <person name="Hemp J."/>
            <person name="Shih P.M."/>
            <person name="Mcglynn S.E."/>
            <person name="Fischer W."/>
        </authorList>
    </citation>
    <scope>NUCLEOTIDE SEQUENCE [LARGE SCALE GENOMIC DNA]</scope>
    <source>
        <strain evidence="6">JP3_13</strain>
    </source>
</reference>
<dbReference type="PANTHER" id="PTHR43718">
    <property type="entry name" value="LON PROTEASE"/>
    <property type="match status" value="1"/>
</dbReference>
<evidence type="ECO:0000256" key="1">
    <source>
        <dbReference type="ARBA" id="ARBA00022670"/>
    </source>
</evidence>
<gene>
    <name evidence="6" type="ORF">CUN49_17745</name>
</gene>
<dbReference type="GO" id="GO:0006515">
    <property type="term" value="P:protein quality control for misfolded or incompletely synthesized proteins"/>
    <property type="evidence" value="ECO:0007669"/>
    <property type="project" value="TreeGrafter"/>
</dbReference>
<evidence type="ECO:0000256" key="2">
    <source>
        <dbReference type="ARBA" id="ARBA00022741"/>
    </source>
</evidence>
<dbReference type="Gene3D" id="1.20.5.5270">
    <property type="match status" value="1"/>
</dbReference>
<dbReference type="PANTHER" id="PTHR43718:SF2">
    <property type="entry name" value="LON PROTEASE HOMOLOG, MITOCHONDRIAL"/>
    <property type="match status" value="1"/>
</dbReference>
<organism evidence="6 7">
    <name type="scientific">Candidatus Thermofonsia Clade 1 bacterium</name>
    <dbReference type="NCBI Taxonomy" id="2364210"/>
    <lineage>
        <taxon>Bacteria</taxon>
        <taxon>Bacillati</taxon>
        <taxon>Chloroflexota</taxon>
        <taxon>Candidatus Thermofontia</taxon>
        <taxon>Candidatus Thermofonsia Clade 1</taxon>
    </lineage>
</organism>
<dbReference type="FunFam" id="1.20.5.5270:FF:000002">
    <property type="entry name" value="Lon protease homolog"/>
    <property type="match status" value="1"/>
</dbReference>
<keyword evidence="2" id="KW-0547">Nucleotide-binding</keyword>
<evidence type="ECO:0000313" key="6">
    <source>
        <dbReference type="EMBL" id="PJF33779.1"/>
    </source>
</evidence>
<name>A0A2M8P8B4_9CHLR</name>
<comment type="caution">
    <text evidence="6">The sequence shown here is derived from an EMBL/GenBank/DDBJ whole genome shotgun (WGS) entry which is preliminary data.</text>
</comment>
<feature type="non-terminal residue" evidence="6">
    <location>
        <position position="122"/>
    </location>
</feature>
<proteinExistence type="predicted"/>
<keyword evidence="1" id="KW-0645">Protease</keyword>
<evidence type="ECO:0000256" key="3">
    <source>
        <dbReference type="ARBA" id="ARBA00022801"/>
    </source>
</evidence>
<evidence type="ECO:0000313" key="7">
    <source>
        <dbReference type="Proteomes" id="UP000229681"/>
    </source>
</evidence>
<dbReference type="GO" id="GO:0004176">
    <property type="term" value="F:ATP-dependent peptidase activity"/>
    <property type="evidence" value="ECO:0007669"/>
    <property type="project" value="InterPro"/>
</dbReference>